<evidence type="ECO:0000313" key="3">
    <source>
        <dbReference type="EMBL" id="EAY21436.1"/>
    </source>
</evidence>
<dbReference type="VEuPathDB" id="TrichDB:TVAGG3_0999180"/>
<keyword evidence="4" id="KW-1185">Reference proteome</keyword>
<gene>
    <name evidence="3" type="ORF">TVAG_198750</name>
</gene>
<reference evidence="3" key="1">
    <citation type="submission" date="2006-10" db="EMBL/GenBank/DDBJ databases">
        <authorList>
            <person name="Amadeo P."/>
            <person name="Zhao Q."/>
            <person name="Wortman J."/>
            <person name="Fraser-Liggett C."/>
            <person name="Carlton J."/>
        </authorList>
    </citation>
    <scope>NUCLEOTIDE SEQUENCE</scope>
    <source>
        <strain evidence="3">G3</strain>
    </source>
</reference>
<dbReference type="VEuPathDB" id="TrichDB:TVAG_198750"/>
<organism evidence="3 4">
    <name type="scientific">Trichomonas vaginalis (strain ATCC PRA-98 / G3)</name>
    <dbReference type="NCBI Taxonomy" id="412133"/>
    <lineage>
        <taxon>Eukaryota</taxon>
        <taxon>Metamonada</taxon>
        <taxon>Parabasalia</taxon>
        <taxon>Trichomonadida</taxon>
        <taxon>Trichomonadidae</taxon>
        <taxon>Trichomonas</taxon>
    </lineage>
</organism>
<proteinExistence type="predicted"/>
<name>A2DDR0_TRIV3</name>
<evidence type="ECO:0000256" key="2">
    <source>
        <dbReference type="SAM" id="Phobius"/>
    </source>
</evidence>
<keyword evidence="2" id="KW-1133">Transmembrane helix</keyword>
<sequence>MKRTAEPTPTKLSNLFDSSDSSASSSRAQSPARHASPMIKAKNNTRNKNVCVRIFSSDFCKGFFTILFLVFAILVGLIIYRKYTHEIPICSCDDNTKENISKCFNIYEGLDGNCYEKLDFNTEISFATGSLVLVGIIIMTIKMFC</sequence>
<dbReference type="AlphaFoldDB" id="A2DDR0"/>
<dbReference type="InParanoid" id="A2DDR0"/>
<feature type="transmembrane region" description="Helical" evidence="2">
    <location>
        <begin position="124"/>
        <end position="144"/>
    </location>
</feature>
<dbReference type="Proteomes" id="UP000001542">
    <property type="component" value="Unassembled WGS sequence"/>
</dbReference>
<dbReference type="EMBL" id="DS113190">
    <property type="protein sequence ID" value="EAY21436.1"/>
    <property type="molecule type" value="Genomic_DNA"/>
</dbReference>
<keyword evidence="2" id="KW-0812">Transmembrane</keyword>
<evidence type="ECO:0000256" key="1">
    <source>
        <dbReference type="SAM" id="MobiDB-lite"/>
    </source>
</evidence>
<dbReference type="KEGG" id="tva:5466985"/>
<feature type="region of interest" description="Disordered" evidence="1">
    <location>
        <begin position="1"/>
        <end position="39"/>
    </location>
</feature>
<reference evidence="3" key="2">
    <citation type="journal article" date="2007" name="Science">
        <title>Draft genome sequence of the sexually transmitted pathogen Trichomonas vaginalis.</title>
        <authorList>
            <person name="Carlton J.M."/>
            <person name="Hirt R.P."/>
            <person name="Silva J.C."/>
            <person name="Delcher A.L."/>
            <person name="Schatz M."/>
            <person name="Zhao Q."/>
            <person name="Wortman J.R."/>
            <person name="Bidwell S.L."/>
            <person name="Alsmark U.C.M."/>
            <person name="Besteiro S."/>
            <person name="Sicheritz-Ponten T."/>
            <person name="Noel C.J."/>
            <person name="Dacks J.B."/>
            <person name="Foster P.G."/>
            <person name="Simillion C."/>
            <person name="Van de Peer Y."/>
            <person name="Miranda-Saavedra D."/>
            <person name="Barton G.J."/>
            <person name="Westrop G.D."/>
            <person name="Mueller S."/>
            <person name="Dessi D."/>
            <person name="Fiori P.L."/>
            <person name="Ren Q."/>
            <person name="Paulsen I."/>
            <person name="Zhang H."/>
            <person name="Bastida-Corcuera F.D."/>
            <person name="Simoes-Barbosa A."/>
            <person name="Brown M.T."/>
            <person name="Hayes R.D."/>
            <person name="Mukherjee M."/>
            <person name="Okumura C.Y."/>
            <person name="Schneider R."/>
            <person name="Smith A.J."/>
            <person name="Vanacova S."/>
            <person name="Villalvazo M."/>
            <person name="Haas B.J."/>
            <person name="Pertea M."/>
            <person name="Feldblyum T.V."/>
            <person name="Utterback T.R."/>
            <person name="Shu C.L."/>
            <person name="Osoegawa K."/>
            <person name="de Jong P.J."/>
            <person name="Hrdy I."/>
            <person name="Horvathova L."/>
            <person name="Zubacova Z."/>
            <person name="Dolezal P."/>
            <person name="Malik S.B."/>
            <person name="Logsdon J.M. Jr."/>
            <person name="Henze K."/>
            <person name="Gupta A."/>
            <person name="Wang C.C."/>
            <person name="Dunne R.L."/>
            <person name="Upcroft J.A."/>
            <person name="Upcroft P."/>
            <person name="White O."/>
            <person name="Salzberg S.L."/>
            <person name="Tang P."/>
            <person name="Chiu C.-H."/>
            <person name="Lee Y.-S."/>
            <person name="Embley T.M."/>
            <person name="Coombs G.H."/>
            <person name="Mottram J.C."/>
            <person name="Tachezy J."/>
            <person name="Fraser-Liggett C.M."/>
            <person name="Johnson P.J."/>
        </authorList>
    </citation>
    <scope>NUCLEOTIDE SEQUENCE [LARGE SCALE GENOMIC DNA]</scope>
    <source>
        <strain evidence="3">G3</strain>
    </source>
</reference>
<accession>A2DDR0</accession>
<keyword evidence="2" id="KW-0472">Membrane</keyword>
<dbReference type="RefSeq" id="XP_001582422.1">
    <property type="nucleotide sequence ID" value="XM_001582372.1"/>
</dbReference>
<evidence type="ECO:0000313" key="4">
    <source>
        <dbReference type="Proteomes" id="UP000001542"/>
    </source>
</evidence>
<protein>
    <submittedName>
        <fullName evidence="3">Uncharacterized protein</fullName>
    </submittedName>
</protein>
<feature type="compositionally biased region" description="Low complexity" evidence="1">
    <location>
        <begin position="17"/>
        <end position="37"/>
    </location>
</feature>
<feature type="transmembrane region" description="Helical" evidence="2">
    <location>
        <begin position="62"/>
        <end position="80"/>
    </location>
</feature>